<dbReference type="Proteomes" id="UP000467840">
    <property type="component" value="Chromosome 18"/>
</dbReference>
<accession>A0A6A6L5S4</accession>
<protein>
    <submittedName>
        <fullName evidence="1">Uncharacterized protein</fullName>
    </submittedName>
</protein>
<sequence length="186" mass="20786">MEVSSFDASIDSLDSWNQLVLKDEEINQSRNQVYEDANATIAAVDASENPHMDLSAAGELESWLLDMEPCSLITMGASNIQLKHIQNPENFILWGRKYPRIRSEAPISESDKIIHIEDEGDAKVAQPRRSPAASMYPWIRGTSKFLQMKKKSDMAVGSKVYGNTDGFDCSSGDRVMAFRYMLAMDG</sequence>
<reference evidence="1 2" key="1">
    <citation type="journal article" date="2020" name="Mol. Plant">
        <title>The Chromosome-Based Rubber Tree Genome Provides New Insights into Spurge Genome Evolution and Rubber Biosynthesis.</title>
        <authorList>
            <person name="Liu J."/>
            <person name="Shi C."/>
            <person name="Shi C.C."/>
            <person name="Li W."/>
            <person name="Zhang Q.J."/>
            <person name="Zhang Y."/>
            <person name="Li K."/>
            <person name="Lu H.F."/>
            <person name="Shi C."/>
            <person name="Zhu S.T."/>
            <person name="Xiao Z.Y."/>
            <person name="Nan H."/>
            <person name="Yue Y."/>
            <person name="Zhu X.G."/>
            <person name="Wu Y."/>
            <person name="Hong X.N."/>
            <person name="Fan G.Y."/>
            <person name="Tong Y."/>
            <person name="Zhang D."/>
            <person name="Mao C.L."/>
            <person name="Liu Y.L."/>
            <person name="Hao S.J."/>
            <person name="Liu W.Q."/>
            <person name="Lv M.Q."/>
            <person name="Zhang H.B."/>
            <person name="Liu Y."/>
            <person name="Hu-Tang G.R."/>
            <person name="Wang J.P."/>
            <person name="Wang J.H."/>
            <person name="Sun Y.H."/>
            <person name="Ni S.B."/>
            <person name="Chen W.B."/>
            <person name="Zhang X.C."/>
            <person name="Jiao Y.N."/>
            <person name="Eichler E.E."/>
            <person name="Li G.H."/>
            <person name="Liu X."/>
            <person name="Gao L.Z."/>
        </authorList>
    </citation>
    <scope>NUCLEOTIDE SEQUENCE [LARGE SCALE GENOMIC DNA]</scope>
    <source>
        <strain evidence="2">cv. GT1</strain>
        <tissue evidence="1">Leaf</tissue>
    </source>
</reference>
<evidence type="ECO:0000313" key="1">
    <source>
        <dbReference type="EMBL" id="KAF2296792.1"/>
    </source>
</evidence>
<evidence type="ECO:0000313" key="2">
    <source>
        <dbReference type="Proteomes" id="UP000467840"/>
    </source>
</evidence>
<name>A0A6A6L5S4_HEVBR</name>
<keyword evidence="2" id="KW-1185">Reference proteome</keyword>
<comment type="caution">
    <text evidence="1">The sequence shown here is derived from an EMBL/GenBank/DDBJ whole genome shotgun (WGS) entry which is preliminary data.</text>
</comment>
<gene>
    <name evidence="1" type="ORF">GH714_001997</name>
</gene>
<dbReference type="EMBL" id="JAAGAX010000012">
    <property type="protein sequence ID" value="KAF2296792.1"/>
    <property type="molecule type" value="Genomic_DNA"/>
</dbReference>
<proteinExistence type="predicted"/>
<organism evidence="1 2">
    <name type="scientific">Hevea brasiliensis</name>
    <name type="common">Para rubber tree</name>
    <name type="synonym">Siphonia brasiliensis</name>
    <dbReference type="NCBI Taxonomy" id="3981"/>
    <lineage>
        <taxon>Eukaryota</taxon>
        <taxon>Viridiplantae</taxon>
        <taxon>Streptophyta</taxon>
        <taxon>Embryophyta</taxon>
        <taxon>Tracheophyta</taxon>
        <taxon>Spermatophyta</taxon>
        <taxon>Magnoliopsida</taxon>
        <taxon>eudicotyledons</taxon>
        <taxon>Gunneridae</taxon>
        <taxon>Pentapetalae</taxon>
        <taxon>rosids</taxon>
        <taxon>fabids</taxon>
        <taxon>Malpighiales</taxon>
        <taxon>Euphorbiaceae</taxon>
        <taxon>Crotonoideae</taxon>
        <taxon>Micrandreae</taxon>
        <taxon>Hevea</taxon>
    </lineage>
</organism>
<dbReference type="AlphaFoldDB" id="A0A6A6L5S4"/>